<evidence type="ECO:0000313" key="5">
    <source>
        <dbReference type="Proteomes" id="UP000302139"/>
    </source>
</evidence>
<comment type="caution">
    <text evidence="2">The sequence shown here is derived from an EMBL/GenBank/DDBJ whole genome shotgun (WGS) entry which is preliminary data.</text>
</comment>
<feature type="region of interest" description="Disordered" evidence="1">
    <location>
        <begin position="17"/>
        <end position="52"/>
    </location>
</feature>
<dbReference type="EMBL" id="BJHX01000001">
    <property type="protein sequence ID" value="GDY68836.1"/>
    <property type="molecule type" value="Genomic_DNA"/>
</dbReference>
<gene>
    <name evidence="2" type="ORF">SAV14893_082290</name>
    <name evidence="3" type="ORF">SAV31267_002660</name>
</gene>
<accession>A0A4D4MAC1</accession>
<reference evidence="2 5" key="2">
    <citation type="submission" date="2019-04" db="EMBL/GenBank/DDBJ databases">
        <title>Draft genome sequences of Streptomyces avermitilis NBRC 14893.</title>
        <authorList>
            <person name="Komaki H."/>
            <person name="Tamura T."/>
            <person name="Hosoyama A."/>
        </authorList>
    </citation>
    <scope>NUCLEOTIDE SEQUENCE [LARGE SCALE GENOMIC DNA]</scope>
    <source>
        <strain evidence="2 5">NBRC 14893</strain>
    </source>
</reference>
<dbReference type="Proteomes" id="UP000302139">
    <property type="component" value="Unassembled WGS sequence"/>
</dbReference>
<evidence type="ECO:0000256" key="1">
    <source>
        <dbReference type="SAM" id="MobiDB-lite"/>
    </source>
</evidence>
<dbReference type="Proteomes" id="UP000299211">
    <property type="component" value="Unassembled WGS sequence"/>
</dbReference>
<dbReference type="RefSeq" id="WP_052082424.1">
    <property type="nucleotide sequence ID" value="NZ_BAABTN010000023.1"/>
</dbReference>
<reference evidence="3 4" key="1">
    <citation type="submission" date="2019-04" db="EMBL/GenBank/DDBJ databases">
        <title>Draft genome sequences of Streptomyces avermitilis ATCC 31267.</title>
        <authorList>
            <person name="Komaki H."/>
            <person name="Tamura T."/>
            <person name="Hosoyama A."/>
        </authorList>
    </citation>
    <scope>NUCLEOTIDE SEQUENCE [LARGE SCALE GENOMIC DNA]</scope>
    <source>
        <strain evidence="3 4">ATCC 31267</strain>
    </source>
</reference>
<evidence type="ECO:0000313" key="4">
    <source>
        <dbReference type="Proteomes" id="UP000299211"/>
    </source>
</evidence>
<feature type="compositionally biased region" description="Basic residues" evidence="1">
    <location>
        <begin position="27"/>
        <end position="41"/>
    </location>
</feature>
<evidence type="ECO:0000313" key="3">
    <source>
        <dbReference type="EMBL" id="GDY70781.1"/>
    </source>
</evidence>
<name>A0A4D4MAC1_STRAX</name>
<dbReference type="EMBL" id="BJHY01000001">
    <property type="protein sequence ID" value="GDY70781.1"/>
    <property type="molecule type" value="Genomic_DNA"/>
</dbReference>
<dbReference type="AlphaFoldDB" id="A0A4D4MAC1"/>
<sequence>MTAELSGVDLAHQALAAARDAVTKNGTTRKKEKPKRRTGRVVRRDGREPLGLGSAISMMMTERSMVAPPTSGSVLADFGDMPRPCPSSPDTFRPWGSTRTPVVWTSSPRLRHTARSCAGAHRR</sequence>
<feature type="region of interest" description="Disordered" evidence="1">
    <location>
        <begin position="68"/>
        <end position="103"/>
    </location>
</feature>
<protein>
    <submittedName>
        <fullName evidence="2">Uncharacterized protein</fullName>
    </submittedName>
</protein>
<evidence type="ECO:0000313" key="2">
    <source>
        <dbReference type="EMBL" id="GDY68836.1"/>
    </source>
</evidence>
<organism evidence="2 5">
    <name type="scientific">Streptomyces avermitilis</name>
    <dbReference type="NCBI Taxonomy" id="33903"/>
    <lineage>
        <taxon>Bacteria</taxon>
        <taxon>Bacillati</taxon>
        <taxon>Actinomycetota</taxon>
        <taxon>Actinomycetes</taxon>
        <taxon>Kitasatosporales</taxon>
        <taxon>Streptomycetaceae</taxon>
        <taxon>Streptomyces</taxon>
    </lineage>
</organism>
<proteinExistence type="predicted"/>